<dbReference type="RefSeq" id="WP_035808436.1">
    <property type="nucleotide sequence ID" value="NZ_CCSE01000001.1"/>
</dbReference>
<keyword evidence="3" id="KW-1185">Reference proteome</keyword>
<dbReference type="HOGENOM" id="CLU_1684210_0_0_9"/>
<accession>A0A078M567</accession>
<reference evidence="2 3" key="1">
    <citation type="submission" date="2014-07" db="EMBL/GenBank/DDBJ databases">
        <authorList>
            <person name="Urmite Genomes Urmite Genomes"/>
        </authorList>
    </citation>
    <scope>NUCLEOTIDE SEQUENCE [LARGE SCALE GENOMIC DNA]</scope>
    <source>
        <strain evidence="2 3">13MG44_air</strain>
    </source>
</reference>
<dbReference type="OrthoDB" id="9799909at2"/>
<protein>
    <submittedName>
        <fullName evidence="2">Protein SprT-like protein</fullName>
    </submittedName>
</protein>
<gene>
    <name evidence="2" type="ORF">BN1048_00667</name>
</gene>
<proteinExistence type="predicted"/>
<evidence type="ECO:0000259" key="1">
    <source>
        <dbReference type="SMART" id="SM00731"/>
    </source>
</evidence>
<sequence>MNAEQLHNTADKFLLENFNLRLEIPLRISKRMKSKLGAFQIKMRDGKVISQEIVMSHTFIEHNDESAVIDVLFHECVHYALYTKRKPYRDSDSEFNETLDRLGISKTRTYQYKGESHLYECRTCGYQFTKRVKGYNKRYICRHCRGKFIYKGAVKT</sequence>
<dbReference type="AlphaFoldDB" id="A0A078M567"/>
<feature type="domain" description="SprT-like" evidence="1">
    <location>
        <begin position="4"/>
        <end position="151"/>
    </location>
</feature>
<dbReference type="Proteomes" id="UP000044136">
    <property type="component" value="Unassembled WGS sequence"/>
</dbReference>
<name>A0A078M567_9STAP</name>
<dbReference type="GO" id="GO:0006950">
    <property type="term" value="P:response to stress"/>
    <property type="evidence" value="ECO:0007669"/>
    <property type="project" value="UniProtKB-ARBA"/>
</dbReference>
<dbReference type="EMBL" id="CCSE01000001">
    <property type="protein sequence ID" value="CDZ99811.1"/>
    <property type="molecule type" value="Genomic_DNA"/>
</dbReference>
<dbReference type="SMART" id="SM00731">
    <property type="entry name" value="SprT"/>
    <property type="match status" value="1"/>
</dbReference>
<dbReference type="STRING" id="1461582.BN1048_00667"/>
<dbReference type="InterPro" id="IPR006640">
    <property type="entry name" value="SprT-like_domain"/>
</dbReference>
<dbReference type="Pfam" id="PF10263">
    <property type="entry name" value="SprT-like"/>
    <property type="match status" value="1"/>
</dbReference>
<dbReference type="eggNOG" id="COG3091">
    <property type="taxonomic scope" value="Bacteria"/>
</dbReference>
<evidence type="ECO:0000313" key="2">
    <source>
        <dbReference type="EMBL" id="CDZ99811.1"/>
    </source>
</evidence>
<evidence type="ECO:0000313" key="3">
    <source>
        <dbReference type="Proteomes" id="UP000044136"/>
    </source>
</evidence>
<organism evidence="2 3">
    <name type="scientific">Jeotgalicoccus saudimassiliensis</name>
    <dbReference type="NCBI Taxonomy" id="1461582"/>
    <lineage>
        <taxon>Bacteria</taxon>
        <taxon>Bacillati</taxon>
        <taxon>Bacillota</taxon>
        <taxon>Bacilli</taxon>
        <taxon>Bacillales</taxon>
        <taxon>Staphylococcaceae</taxon>
        <taxon>Jeotgalicoccus</taxon>
    </lineage>
</organism>